<protein>
    <recommendedName>
        <fullName evidence="5">DUF3106 domain-containing protein</fullName>
    </recommendedName>
</protein>
<dbReference type="InterPro" id="IPR038404">
    <property type="entry name" value="TRAP_DctP_sf"/>
</dbReference>
<evidence type="ECO:0008006" key="5">
    <source>
        <dbReference type="Google" id="ProtNLM"/>
    </source>
</evidence>
<sequence>MEAKRIVFACCTLAFLQTSFAGFWPFSSQDAHSMSEDGWNELNPQQQDVLLQHYQNLKEIPESQRMTLKQRMDWFTQLSEADQQKMRDAWQKMNTEQRKKLRKLMDQAETKAERDQIRNEYIQKYLPNDQAETPPTS</sequence>
<keyword evidence="4" id="KW-1185">Reference proteome</keyword>
<accession>A0A217EEL2</accession>
<dbReference type="Proteomes" id="UP000243463">
    <property type="component" value="Unassembled WGS sequence"/>
</dbReference>
<dbReference type="EMBL" id="FZLN01000001">
    <property type="protein sequence ID" value="SNQ28945.1"/>
    <property type="molecule type" value="Genomic_DNA"/>
</dbReference>
<dbReference type="RefSeq" id="WP_088822957.1">
    <property type="nucleotide sequence ID" value="NZ_FZLN01000001.1"/>
</dbReference>
<evidence type="ECO:0000313" key="3">
    <source>
        <dbReference type="EMBL" id="SNQ28945.1"/>
    </source>
</evidence>
<evidence type="ECO:0000256" key="1">
    <source>
        <dbReference type="SAM" id="Coils"/>
    </source>
</evidence>
<evidence type="ECO:0000313" key="4">
    <source>
        <dbReference type="Proteomes" id="UP000243463"/>
    </source>
</evidence>
<dbReference type="AlphaFoldDB" id="A0A217EEL2"/>
<feature type="chain" id="PRO_5012894453" description="DUF3106 domain-containing protein" evidence="2">
    <location>
        <begin position="22"/>
        <end position="137"/>
    </location>
</feature>
<dbReference type="Pfam" id="PF11304">
    <property type="entry name" value="DUF3106"/>
    <property type="match status" value="1"/>
</dbReference>
<reference evidence="4" key="1">
    <citation type="submission" date="2017-06" db="EMBL/GenBank/DDBJ databases">
        <authorList>
            <person name="Varghese N."/>
            <person name="Submissions S."/>
        </authorList>
    </citation>
    <scope>NUCLEOTIDE SEQUENCE [LARGE SCALE GENOMIC DNA]</scope>
    <source>
        <strain evidence="4">ANC 5114</strain>
    </source>
</reference>
<keyword evidence="2" id="KW-0732">Signal</keyword>
<dbReference type="OrthoDB" id="6707216at2"/>
<keyword evidence="1" id="KW-0175">Coiled coil</keyword>
<gene>
    <name evidence="3" type="ORF">SAMN05444584_0876</name>
</gene>
<organism evidence="3 4">
    <name type="scientific">Acinetobacter apis</name>
    <dbReference type="NCBI Taxonomy" id="1229165"/>
    <lineage>
        <taxon>Bacteria</taxon>
        <taxon>Pseudomonadati</taxon>
        <taxon>Pseudomonadota</taxon>
        <taxon>Gammaproteobacteria</taxon>
        <taxon>Moraxellales</taxon>
        <taxon>Moraxellaceae</taxon>
        <taxon>Acinetobacter</taxon>
    </lineage>
</organism>
<proteinExistence type="predicted"/>
<evidence type="ECO:0000256" key="2">
    <source>
        <dbReference type="SAM" id="SignalP"/>
    </source>
</evidence>
<dbReference type="Gene3D" id="3.40.190.170">
    <property type="entry name" value="Bacterial extracellular solute-binding protein, family 7"/>
    <property type="match status" value="1"/>
</dbReference>
<name>A0A217EEL2_9GAMM</name>
<feature type="coiled-coil region" evidence="1">
    <location>
        <begin position="87"/>
        <end position="118"/>
    </location>
</feature>
<dbReference type="InterPro" id="IPR021455">
    <property type="entry name" value="DUF3106"/>
</dbReference>
<feature type="signal peptide" evidence="2">
    <location>
        <begin position="1"/>
        <end position="21"/>
    </location>
</feature>